<proteinExistence type="predicted"/>
<evidence type="ECO:0000313" key="3">
    <source>
        <dbReference type="Proteomes" id="UP000027222"/>
    </source>
</evidence>
<evidence type="ECO:0000256" key="1">
    <source>
        <dbReference type="SAM" id="MobiDB-lite"/>
    </source>
</evidence>
<dbReference type="Proteomes" id="UP000027222">
    <property type="component" value="Unassembled WGS sequence"/>
</dbReference>
<accession>A0A067S7F6</accession>
<gene>
    <name evidence="2" type="ORF">GALMADRAFT_1140726</name>
</gene>
<feature type="compositionally biased region" description="Low complexity" evidence="1">
    <location>
        <begin position="12"/>
        <end position="22"/>
    </location>
</feature>
<evidence type="ECO:0000313" key="2">
    <source>
        <dbReference type="EMBL" id="KDR66790.1"/>
    </source>
</evidence>
<organism evidence="2 3">
    <name type="scientific">Galerina marginata (strain CBS 339.88)</name>
    <dbReference type="NCBI Taxonomy" id="685588"/>
    <lineage>
        <taxon>Eukaryota</taxon>
        <taxon>Fungi</taxon>
        <taxon>Dikarya</taxon>
        <taxon>Basidiomycota</taxon>
        <taxon>Agaricomycotina</taxon>
        <taxon>Agaricomycetes</taxon>
        <taxon>Agaricomycetidae</taxon>
        <taxon>Agaricales</taxon>
        <taxon>Agaricineae</taxon>
        <taxon>Strophariaceae</taxon>
        <taxon>Galerina</taxon>
    </lineage>
</organism>
<dbReference type="AlphaFoldDB" id="A0A067S7F6"/>
<protein>
    <submittedName>
        <fullName evidence="2">Uncharacterized protein</fullName>
    </submittedName>
</protein>
<keyword evidence="3" id="KW-1185">Reference proteome</keyword>
<feature type="compositionally biased region" description="Basic and acidic residues" evidence="1">
    <location>
        <begin position="1"/>
        <end position="11"/>
    </location>
</feature>
<sequence length="123" mass="13961">MRVPVEQRDGSSDVVASSSVPSKTRRLAPALAFAQVYRRLLRRRPPSSRKINIVAQYPPSLVHRSQSQLHRGLRVQVDVVVQHFAHPRHPLELLPFALLLLVRLNERGSDGFASLSHAFHHLR</sequence>
<dbReference type="EMBL" id="KL142420">
    <property type="protein sequence ID" value="KDR66790.1"/>
    <property type="molecule type" value="Genomic_DNA"/>
</dbReference>
<name>A0A067S7F6_GALM3</name>
<dbReference type="HOGENOM" id="CLU_2015467_0_0_1"/>
<reference evidence="3" key="1">
    <citation type="journal article" date="2014" name="Proc. Natl. Acad. Sci. U.S.A.">
        <title>Extensive sampling of basidiomycete genomes demonstrates inadequacy of the white-rot/brown-rot paradigm for wood decay fungi.</title>
        <authorList>
            <person name="Riley R."/>
            <person name="Salamov A.A."/>
            <person name="Brown D.W."/>
            <person name="Nagy L.G."/>
            <person name="Floudas D."/>
            <person name="Held B.W."/>
            <person name="Levasseur A."/>
            <person name="Lombard V."/>
            <person name="Morin E."/>
            <person name="Otillar R."/>
            <person name="Lindquist E.A."/>
            <person name="Sun H."/>
            <person name="LaButti K.M."/>
            <person name="Schmutz J."/>
            <person name="Jabbour D."/>
            <person name="Luo H."/>
            <person name="Baker S.E."/>
            <person name="Pisabarro A.G."/>
            <person name="Walton J.D."/>
            <person name="Blanchette R.A."/>
            <person name="Henrissat B."/>
            <person name="Martin F."/>
            <person name="Cullen D."/>
            <person name="Hibbett D.S."/>
            <person name="Grigoriev I.V."/>
        </authorList>
    </citation>
    <scope>NUCLEOTIDE SEQUENCE [LARGE SCALE GENOMIC DNA]</scope>
    <source>
        <strain evidence="3">CBS 339.88</strain>
    </source>
</reference>
<feature type="region of interest" description="Disordered" evidence="1">
    <location>
        <begin position="1"/>
        <end position="24"/>
    </location>
</feature>